<gene>
    <name evidence="1" type="ORF">XELAEV_18000462mg</name>
</gene>
<proteinExistence type="predicted"/>
<name>A0A974BP32_XENLA</name>
<dbReference type="EMBL" id="KV481961">
    <property type="protein sequence ID" value="OCT55589.1"/>
    <property type="molecule type" value="Genomic_DNA"/>
</dbReference>
<organism evidence="1">
    <name type="scientific">Xenopus laevis</name>
    <name type="common">African clawed frog</name>
    <dbReference type="NCBI Taxonomy" id="8355"/>
    <lineage>
        <taxon>Eukaryota</taxon>
        <taxon>Metazoa</taxon>
        <taxon>Chordata</taxon>
        <taxon>Craniata</taxon>
        <taxon>Vertebrata</taxon>
        <taxon>Euteleostomi</taxon>
        <taxon>Amphibia</taxon>
        <taxon>Batrachia</taxon>
        <taxon>Anura</taxon>
        <taxon>Pipoidea</taxon>
        <taxon>Pipidae</taxon>
        <taxon>Xenopodinae</taxon>
        <taxon>Xenopus</taxon>
        <taxon>Xenopus</taxon>
    </lineage>
</organism>
<sequence>MRIPSQTSEHHSYSWSLPQGSRLSYLPPIVPQSTNSQTWFHWLCFSPKDYCSQSPRTPYWFHPVGFFIQPILGFF</sequence>
<dbReference type="AlphaFoldDB" id="A0A974BP32"/>
<accession>A0A974BP32</accession>
<dbReference type="Proteomes" id="UP000694892">
    <property type="component" value="Unassembled WGS sequence"/>
</dbReference>
<reference evidence="1" key="1">
    <citation type="submission" date="2016-05" db="EMBL/GenBank/DDBJ databases">
        <title>WGS assembly of Xenopus laevis.</title>
        <authorList>
            <person name="Session A."/>
            <person name="Uno Y."/>
            <person name="Kwon T."/>
            <person name="Chapman J."/>
            <person name="Toyoda A."/>
            <person name="Takahashi S."/>
            <person name="Fukui A."/>
            <person name="Hikosaka A."/>
            <person name="Putnam N."/>
            <person name="Stites J."/>
            <person name="Van Heeringen S."/>
            <person name="Quigley I."/>
            <person name="Heinz S."/>
            <person name="Hellsten U."/>
            <person name="Lyons J."/>
            <person name="Suzuki A."/>
            <person name="Kondo M."/>
            <person name="Ogino H."/>
            <person name="Ochi H."/>
            <person name="Bogdanovic O."/>
            <person name="Lister R."/>
            <person name="Georgiou G."/>
            <person name="Paranjpe S."/>
            <person name="Van Kruijsbergen I."/>
            <person name="Mozaffari S."/>
            <person name="Shu S."/>
            <person name="Schmutz J."/>
            <person name="Jenkins J."/>
            <person name="Grimwood J."/>
            <person name="Carlson J."/>
            <person name="Mitros T."/>
            <person name="Simakov O."/>
            <person name="Heald R."/>
            <person name="Miller K."/>
            <person name="Haudenschild C."/>
            <person name="Kuroki Y."/>
            <person name="Tanaka T."/>
            <person name="Michiue T."/>
            <person name="Watanabe M."/>
            <person name="Kinoshita T."/>
            <person name="Ohta Y."/>
            <person name="Mawaribuchi S."/>
            <person name="Suzuki Y."/>
            <person name="Haramoto Y."/>
            <person name="Yamamoto T."/>
            <person name="Takagi C."/>
            <person name="Kitzman J."/>
            <person name="Shendure J."/>
            <person name="Nakayama T."/>
            <person name="Izutsu Y."/>
            <person name="Robert J."/>
            <person name="Dichmann D."/>
            <person name="Flajnik M."/>
            <person name="Houston D."/>
            <person name="Marcotte E."/>
            <person name="Wallingford J."/>
            <person name="Ito Y."/>
            <person name="Asashima M."/>
            <person name="Ueno N."/>
            <person name="Matsuda Y."/>
            <person name="Jan Veenstra G."/>
            <person name="Fujiyama A."/>
            <person name="Harland R."/>
            <person name="Taira M."/>
            <person name="Rokhsar D.S."/>
        </authorList>
    </citation>
    <scope>NUCLEOTIDE SEQUENCE</scope>
    <source>
        <strain evidence="1">J</strain>
        <tissue evidence="1">Blood</tissue>
    </source>
</reference>
<protein>
    <submittedName>
        <fullName evidence="1">Uncharacterized protein</fullName>
    </submittedName>
</protein>
<evidence type="ECO:0000313" key="1">
    <source>
        <dbReference type="EMBL" id="OCT55589.1"/>
    </source>
</evidence>